<protein>
    <submittedName>
        <fullName evidence="1">Uncharacterized protein</fullName>
    </submittedName>
</protein>
<evidence type="ECO:0000313" key="1">
    <source>
        <dbReference type="EMBL" id="KAI3719554.1"/>
    </source>
</evidence>
<name>A0ACB9BAZ4_ARCLA</name>
<comment type="caution">
    <text evidence="1">The sequence shown here is derived from an EMBL/GenBank/DDBJ whole genome shotgun (WGS) entry which is preliminary data.</text>
</comment>
<dbReference type="EMBL" id="CM042052">
    <property type="protein sequence ID" value="KAI3719554.1"/>
    <property type="molecule type" value="Genomic_DNA"/>
</dbReference>
<proteinExistence type="predicted"/>
<accession>A0ACB9BAZ4</accession>
<reference evidence="1 2" key="2">
    <citation type="journal article" date="2022" name="Mol. Ecol. Resour.">
        <title>The genomes of chicory, endive, great burdock and yacon provide insights into Asteraceae paleo-polyploidization history and plant inulin production.</title>
        <authorList>
            <person name="Fan W."/>
            <person name="Wang S."/>
            <person name="Wang H."/>
            <person name="Wang A."/>
            <person name="Jiang F."/>
            <person name="Liu H."/>
            <person name="Zhao H."/>
            <person name="Xu D."/>
            <person name="Zhang Y."/>
        </authorList>
    </citation>
    <scope>NUCLEOTIDE SEQUENCE [LARGE SCALE GENOMIC DNA]</scope>
    <source>
        <strain evidence="2">cv. Niubang</strain>
    </source>
</reference>
<gene>
    <name evidence="1" type="ORF">L6452_20456</name>
</gene>
<evidence type="ECO:0000313" key="2">
    <source>
        <dbReference type="Proteomes" id="UP001055879"/>
    </source>
</evidence>
<reference evidence="2" key="1">
    <citation type="journal article" date="2022" name="Mol. Ecol. Resour.">
        <title>The genomes of chicory, endive, great burdock and yacon provide insights into Asteraceae palaeo-polyploidization history and plant inulin production.</title>
        <authorList>
            <person name="Fan W."/>
            <person name="Wang S."/>
            <person name="Wang H."/>
            <person name="Wang A."/>
            <person name="Jiang F."/>
            <person name="Liu H."/>
            <person name="Zhao H."/>
            <person name="Xu D."/>
            <person name="Zhang Y."/>
        </authorList>
    </citation>
    <scope>NUCLEOTIDE SEQUENCE [LARGE SCALE GENOMIC DNA]</scope>
    <source>
        <strain evidence="2">cv. Niubang</strain>
    </source>
</reference>
<sequence>MLSEAEEEHKPKQMKTNYSGEISPELDKIVSINHASPANSLLSINLSSFVFQVFGFHQLCSSLQLIFFILREAKHQ</sequence>
<dbReference type="Proteomes" id="UP001055879">
    <property type="component" value="Linkage Group LG06"/>
</dbReference>
<keyword evidence="2" id="KW-1185">Reference proteome</keyword>
<organism evidence="1 2">
    <name type="scientific">Arctium lappa</name>
    <name type="common">Greater burdock</name>
    <name type="synonym">Lappa major</name>
    <dbReference type="NCBI Taxonomy" id="4217"/>
    <lineage>
        <taxon>Eukaryota</taxon>
        <taxon>Viridiplantae</taxon>
        <taxon>Streptophyta</taxon>
        <taxon>Embryophyta</taxon>
        <taxon>Tracheophyta</taxon>
        <taxon>Spermatophyta</taxon>
        <taxon>Magnoliopsida</taxon>
        <taxon>eudicotyledons</taxon>
        <taxon>Gunneridae</taxon>
        <taxon>Pentapetalae</taxon>
        <taxon>asterids</taxon>
        <taxon>campanulids</taxon>
        <taxon>Asterales</taxon>
        <taxon>Asteraceae</taxon>
        <taxon>Carduoideae</taxon>
        <taxon>Cardueae</taxon>
        <taxon>Arctiinae</taxon>
        <taxon>Arctium</taxon>
    </lineage>
</organism>